<dbReference type="EMBL" id="JBHFQA010000009">
    <property type="protein sequence ID" value="KAL2093066.1"/>
    <property type="molecule type" value="Genomic_DNA"/>
</dbReference>
<dbReference type="SUPFAM" id="SSF116846">
    <property type="entry name" value="MIT domain"/>
    <property type="match status" value="1"/>
</dbReference>
<dbReference type="Pfam" id="PF02204">
    <property type="entry name" value="VPS9"/>
    <property type="match status" value="1"/>
</dbReference>
<accession>A0ABD1K1R2</accession>
<sequence length="696" mass="78001">MAGTTEGNVKPLQTAMRVVKAAIQLDSENRHKEAYCEYLRSVNYISHALLEDACSKQEEMGKLEVEKMLKLAEQCLERVKLFTAKQSEPPPVASTSSTKQTACPQHPPGVFNTMPATAENTVTSGDAGNEPDLHSQPGARGRPRCRRVLSEGEGVAHQFLPPEIFQRLQTVEAPDRKELTPIEEASRLNQKLKANYEARLARLSPGQAIQKTSLTLSLQRQMMENLIIAKARQDALQRKMEERRLRLQEEANRRFASSGTMSAEDQEQRLLYTNILEYEQDHDWPKVWKANLKKNPEDPALVSGLVNYMLGCPDHPVVQLLHRLQYRVYNRLYPIISKCAPPSPSMGGYGTSIKPSRSAHTLLLHQDGSLGGKPAVAHSLSDMSLSLSMSHDHSTHDHSSHDHSTHYETDGEELQCHAGPDRDNSFEDLEQFLPQLDWGQRSDLDLSPDPVHVQVEVDTHIQEQEGRAIKEHLKIIVKDIHNAIDRLLSLCLLSFECLNTASAKDLCVASIEEAFFTPLWPPLLALFRKVFHDRELAFEISVRLYRDASPGDIGVPPKLYPSDPSVLNGSYAYELAVQELKMLSRDCCPQRKLECIVRTLRLICACAEEYRCLHEDSPPPKTAAIGADDLLPILSFVALRTDMPQLVSECAALEEFIHEGYLIGEEGYCLTSMQSALTYVESLHTLTTPLANIKLT</sequence>
<dbReference type="PROSITE" id="PS51205">
    <property type="entry name" value="VPS9"/>
    <property type="match status" value="1"/>
</dbReference>
<proteinExistence type="predicted"/>
<dbReference type="InterPro" id="IPR037191">
    <property type="entry name" value="VPS9_dom_sf"/>
</dbReference>
<keyword evidence="4" id="KW-1185">Reference proteome</keyword>
<dbReference type="AlphaFoldDB" id="A0ABD1K1R2"/>
<evidence type="ECO:0000313" key="4">
    <source>
        <dbReference type="Proteomes" id="UP001591681"/>
    </source>
</evidence>
<dbReference type="InterPro" id="IPR045046">
    <property type="entry name" value="Vps9-like"/>
</dbReference>
<evidence type="ECO:0000259" key="2">
    <source>
        <dbReference type="PROSITE" id="PS51205"/>
    </source>
</evidence>
<protein>
    <recommendedName>
        <fullName evidence="2">VPS9 domain-containing protein</fullName>
    </recommendedName>
</protein>
<dbReference type="InterPro" id="IPR036181">
    <property type="entry name" value="MIT_dom_sf"/>
</dbReference>
<feature type="region of interest" description="Disordered" evidence="1">
    <location>
        <begin position="87"/>
        <end position="145"/>
    </location>
</feature>
<dbReference type="SUPFAM" id="SSF109993">
    <property type="entry name" value="VPS9 domain"/>
    <property type="match status" value="1"/>
</dbReference>
<dbReference type="PANTHER" id="PTHR23101">
    <property type="entry name" value="RAB GDP/GTP EXCHANGE FACTOR"/>
    <property type="match status" value="1"/>
</dbReference>
<dbReference type="Gene3D" id="1.20.1050.80">
    <property type="entry name" value="VPS9 domain"/>
    <property type="match status" value="1"/>
</dbReference>
<feature type="compositionally biased region" description="Polar residues" evidence="1">
    <location>
        <begin position="114"/>
        <end position="126"/>
    </location>
</feature>
<dbReference type="PANTHER" id="PTHR23101:SF98">
    <property type="entry name" value="VPS9 DOMAIN-CONTAINING PROTEIN 1"/>
    <property type="match status" value="1"/>
</dbReference>
<feature type="domain" description="VPS9" evidence="2">
    <location>
        <begin position="532"/>
        <end position="689"/>
    </location>
</feature>
<dbReference type="Gene3D" id="1.20.58.80">
    <property type="entry name" value="Phosphotransferase system, lactose/cellobiose-type IIA subunit"/>
    <property type="match status" value="1"/>
</dbReference>
<reference evidence="3 4" key="1">
    <citation type="submission" date="2024-09" db="EMBL/GenBank/DDBJ databases">
        <title>A chromosome-level genome assembly of Gray's grenadier anchovy, Coilia grayii.</title>
        <authorList>
            <person name="Fu Z."/>
        </authorList>
    </citation>
    <scope>NUCLEOTIDE SEQUENCE [LARGE SCALE GENOMIC DNA]</scope>
    <source>
        <strain evidence="3">G4</strain>
        <tissue evidence="3">Muscle</tissue>
    </source>
</reference>
<evidence type="ECO:0000313" key="3">
    <source>
        <dbReference type="EMBL" id="KAL2093066.1"/>
    </source>
</evidence>
<comment type="caution">
    <text evidence="3">The sequence shown here is derived from an EMBL/GenBank/DDBJ whole genome shotgun (WGS) entry which is preliminary data.</text>
</comment>
<gene>
    <name evidence="3" type="ORF">ACEWY4_010378</name>
</gene>
<evidence type="ECO:0000256" key="1">
    <source>
        <dbReference type="SAM" id="MobiDB-lite"/>
    </source>
</evidence>
<dbReference type="SMART" id="SM00167">
    <property type="entry name" value="VPS9"/>
    <property type="match status" value="1"/>
</dbReference>
<organism evidence="3 4">
    <name type="scientific">Coilia grayii</name>
    <name type="common">Gray's grenadier anchovy</name>
    <dbReference type="NCBI Taxonomy" id="363190"/>
    <lineage>
        <taxon>Eukaryota</taxon>
        <taxon>Metazoa</taxon>
        <taxon>Chordata</taxon>
        <taxon>Craniata</taxon>
        <taxon>Vertebrata</taxon>
        <taxon>Euteleostomi</taxon>
        <taxon>Actinopterygii</taxon>
        <taxon>Neopterygii</taxon>
        <taxon>Teleostei</taxon>
        <taxon>Clupei</taxon>
        <taxon>Clupeiformes</taxon>
        <taxon>Clupeoidei</taxon>
        <taxon>Engraulidae</taxon>
        <taxon>Coilinae</taxon>
        <taxon>Coilia</taxon>
    </lineage>
</organism>
<feature type="region of interest" description="Disordered" evidence="1">
    <location>
        <begin position="388"/>
        <end position="420"/>
    </location>
</feature>
<name>A0ABD1K1R2_9TELE</name>
<dbReference type="Proteomes" id="UP001591681">
    <property type="component" value="Unassembled WGS sequence"/>
</dbReference>
<feature type="compositionally biased region" description="Basic and acidic residues" evidence="1">
    <location>
        <begin position="390"/>
        <end position="409"/>
    </location>
</feature>
<dbReference type="InterPro" id="IPR003123">
    <property type="entry name" value="VPS9"/>
</dbReference>
<feature type="compositionally biased region" description="Polar residues" evidence="1">
    <location>
        <begin position="93"/>
        <end position="103"/>
    </location>
</feature>